<comment type="caution">
    <text evidence="3">The sequence shown here is derived from an EMBL/GenBank/DDBJ whole genome shotgun (WGS) entry which is preliminary data.</text>
</comment>
<dbReference type="PANTHER" id="PTHR30024">
    <property type="entry name" value="ALIPHATIC SULFONATES-BINDING PROTEIN-RELATED"/>
    <property type="match status" value="1"/>
</dbReference>
<feature type="domain" description="SsuA/THI5-like" evidence="2">
    <location>
        <begin position="69"/>
        <end position="251"/>
    </location>
</feature>
<dbReference type="PANTHER" id="PTHR30024:SF42">
    <property type="entry name" value="ALIPHATIC SULFONATES-BINDING PROTEIN-RELATED"/>
    <property type="match status" value="1"/>
</dbReference>
<organism evidence="3 4">
    <name type="scientific">Kutzneria chonburiensis</name>
    <dbReference type="NCBI Taxonomy" id="1483604"/>
    <lineage>
        <taxon>Bacteria</taxon>
        <taxon>Bacillati</taxon>
        <taxon>Actinomycetota</taxon>
        <taxon>Actinomycetes</taxon>
        <taxon>Pseudonocardiales</taxon>
        <taxon>Pseudonocardiaceae</taxon>
        <taxon>Kutzneria</taxon>
    </lineage>
</organism>
<sequence>MKRRAFLALAGAAAVSTACGTASGSGSGTKTLRYQGSAGAVTLPELAADLGYLGDVTLDWVGNTISGPQDIQSAATGQTDFGGAFNGAVVKLAAAGAPIKAVVGYYGSDDRAYNGFYVQENSPIRSAADLAGKKIGMNTLGAHSEAMLDIYLQRAGVDPKKTEPLVVPPVNTEQSLRQSQIDVAVLGGILRDKALQTGGIRKLFTDFELLGPFTAGTYVFTDRFIKQNPDTVRTFVTGVGKAIEWSRSTPTAQVVDRMTRIVAKRKRNEDGSALKFWKSWGVAEKGGRVSEHELSMWVDWLAGRGELANKKVDISSLYTNEFNGVGP</sequence>
<dbReference type="Proteomes" id="UP001589810">
    <property type="component" value="Unassembled WGS sequence"/>
</dbReference>
<evidence type="ECO:0000313" key="4">
    <source>
        <dbReference type="Proteomes" id="UP001589810"/>
    </source>
</evidence>
<dbReference type="Gene3D" id="3.40.190.10">
    <property type="entry name" value="Periplasmic binding protein-like II"/>
    <property type="match status" value="2"/>
</dbReference>
<proteinExistence type="predicted"/>
<gene>
    <name evidence="3" type="ORF">ACFFH7_03180</name>
</gene>
<keyword evidence="4" id="KW-1185">Reference proteome</keyword>
<name>A0ABV6MKG7_9PSEU</name>
<keyword evidence="1" id="KW-0732">Signal</keyword>
<accession>A0ABV6MKG7</accession>
<dbReference type="Pfam" id="PF09084">
    <property type="entry name" value="NMT1"/>
    <property type="match status" value="1"/>
</dbReference>
<reference evidence="3 4" key="1">
    <citation type="submission" date="2024-09" db="EMBL/GenBank/DDBJ databases">
        <authorList>
            <person name="Sun Q."/>
            <person name="Mori K."/>
        </authorList>
    </citation>
    <scope>NUCLEOTIDE SEQUENCE [LARGE SCALE GENOMIC DNA]</scope>
    <source>
        <strain evidence="3 4">TBRC 1432</strain>
    </source>
</reference>
<dbReference type="PROSITE" id="PS51257">
    <property type="entry name" value="PROKAR_LIPOPROTEIN"/>
    <property type="match status" value="1"/>
</dbReference>
<feature type="chain" id="PRO_5046437519" evidence="1">
    <location>
        <begin position="25"/>
        <end position="327"/>
    </location>
</feature>
<dbReference type="SUPFAM" id="SSF53850">
    <property type="entry name" value="Periplasmic binding protein-like II"/>
    <property type="match status" value="1"/>
</dbReference>
<protein>
    <submittedName>
        <fullName evidence="3">ABC transporter substrate-binding protein</fullName>
    </submittedName>
</protein>
<feature type="signal peptide" evidence="1">
    <location>
        <begin position="1"/>
        <end position="24"/>
    </location>
</feature>
<evidence type="ECO:0000313" key="3">
    <source>
        <dbReference type="EMBL" id="MFC0540465.1"/>
    </source>
</evidence>
<dbReference type="RefSeq" id="WP_273939251.1">
    <property type="nucleotide sequence ID" value="NZ_CP097263.1"/>
</dbReference>
<evidence type="ECO:0000259" key="2">
    <source>
        <dbReference type="Pfam" id="PF09084"/>
    </source>
</evidence>
<dbReference type="EMBL" id="JBHLUD010000001">
    <property type="protein sequence ID" value="MFC0540465.1"/>
    <property type="molecule type" value="Genomic_DNA"/>
</dbReference>
<dbReference type="InterPro" id="IPR015168">
    <property type="entry name" value="SsuA/THI5"/>
</dbReference>
<evidence type="ECO:0000256" key="1">
    <source>
        <dbReference type="SAM" id="SignalP"/>
    </source>
</evidence>